<keyword evidence="7" id="KW-0869">Chloride channel</keyword>
<feature type="transmembrane region" description="Helical" evidence="10">
    <location>
        <begin position="356"/>
        <end position="379"/>
    </location>
</feature>
<dbReference type="InterPro" id="IPR014743">
    <property type="entry name" value="Cl-channel_core"/>
</dbReference>
<dbReference type="EMBL" id="LQPE01000031">
    <property type="protein sequence ID" value="ORW08596.1"/>
    <property type="molecule type" value="Genomic_DNA"/>
</dbReference>
<dbReference type="Gene3D" id="1.10.3080.10">
    <property type="entry name" value="Clc chloride channel"/>
    <property type="match status" value="1"/>
</dbReference>
<dbReference type="Proteomes" id="UP000193487">
    <property type="component" value="Unassembled WGS sequence"/>
</dbReference>
<feature type="transmembrane region" description="Helical" evidence="10">
    <location>
        <begin position="259"/>
        <end position="278"/>
    </location>
</feature>
<feature type="transmembrane region" description="Helical" evidence="10">
    <location>
        <begin position="220"/>
        <end position="239"/>
    </location>
</feature>
<dbReference type="GO" id="GO:0005254">
    <property type="term" value="F:chloride channel activity"/>
    <property type="evidence" value="ECO:0007669"/>
    <property type="project" value="UniProtKB-KW"/>
</dbReference>
<evidence type="ECO:0000256" key="2">
    <source>
        <dbReference type="ARBA" id="ARBA00022448"/>
    </source>
</evidence>
<evidence type="ECO:0000313" key="11">
    <source>
        <dbReference type="EMBL" id="ORW08596.1"/>
    </source>
</evidence>
<name>A0A1X1YC18_9MYCO</name>
<dbReference type="GO" id="GO:0034707">
    <property type="term" value="C:chloride channel complex"/>
    <property type="evidence" value="ECO:0007669"/>
    <property type="project" value="UniProtKB-KW"/>
</dbReference>
<feature type="transmembrane region" description="Helical" evidence="10">
    <location>
        <begin position="290"/>
        <end position="310"/>
    </location>
</feature>
<dbReference type="AlphaFoldDB" id="A0A1X1YC18"/>
<reference evidence="11 12" key="1">
    <citation type="submission" date="2016-01" db="EMBL/GenBank/DDBJ databases">
        <title>The new phylogeny of the genus Mycobacterium.</title>
        <authorList>
            <person name="Tarcisio F."/>
            <person name="Conor M."/>
            <person name="Antonella G."/>
            <person name="Elisabetta G."/>
            <person name="Giulia F.S."/>
            <person name="Sara T."/>
            <person name="Anna F."/>
            <person name="Clotilde B."/>
            <person name="Roberto B."/>
            <person name="Veronica D.S."/>
            <person name="Fabio R."/>
            <person name="Monica P."/>
            <person name="Olivier J."/>
            <person name="Enrico T."/>
            <person name="Nicola S."/>
        </authorList>
    </citation>
    <scope>NUCLEOTIDE SEQUENCE [LARGE SCALE GENOMIC DNA]</scope>
    <source>
        <strain evidence="11 12">DSM 45166</strain>
    </source>
</reference>
<evidence type="ECO:0000256" key="4">
    <source>
        <dbReference type="ARBA" id="ARBA00022989"/>
    </source>
</evidence>
<feature type="transmembrane region" description="Helical" evidence="10">
    <location>
        <begin position="93"/>
        <end position="110"/>
    </location>
</feature>
<accession>A0A1X1YC18</accession>
<evidence type="ECO:0000313" key="12">
    <source>
        <dbReference type="Proteomes" id="UP000193487"/>
    </source>
</evidence>
<evidence type="ECO:0000256" key="5">
    <source>
        <dbReference type="ARBA" id="ARBA00023065"/>
    </source>
</evidence>
<feature type="transmembrane region" description="Helical" evidence="10">
    <location>
        <begin position="419"/>
        <end position="439"/>
    </location>
</feature>
<feature type="transmembrane region" description="Helical" evidence="10">
    <location>
        <begin position="322"/>
        <end position="344"/>
    </location>
</feature>
<keyword evidence="5" id="KW-0406">Ion transport</keyword>
<dbReference type="InterPro" id="IPR050368">
    <property type="entry name" value="ClC-type_chloride_channel"/>
</dbReference>
<evidence type="ECO:0000256" key="1">
    <source>
        <dbReference type="ARBA" id="ARBA00004141"/>
    </source>
</evidence>
<keyword evidence="2" id="KW-0813">Transport</keyword>
<evidence type="ECO:0000256" key="6">
    <source>
        <dbReference type="ARBA" id="ARBA00023136"/>
    </source>
</evidence>
<dbReference type="PANTHER" id="PTHR43427">
    <property type="entry name" value="CHLORIDE CHANNEL PROTEIN CLC-E"/>
    <property type="match status" value="1"/>
</dbReference>
<feature type="transmembrane region" description="Helical" evidence="10">
    <location>
        <begin position="41"/>
        <end position="66"/>
    </location>
</feature>
<keyword evidence="9" id="KW-0407">Ion channel</keyword>
<dbReference type="PANTHER" id="PTHR43427:SF6">
    <property type="entry name" value="CHLORIDE CHANNEL PROTEIN CLC-E"/>
    <property type="match status" value="1"/>
</dbReference>
<dbReference type="Pfam" id="PF00654">
    <property type="entry name" value="Voltage_CLC"/>
    <property type="match status" value="1"/>
</dbReference>
<keyword evidence="3 10" id="KW-0812">Transmembrane</keyword>
<proteinExistence type="predicted"/>
<feature type="transmembrane region" description="Helical" evidence="10">
    <location>
        <begin position="385"/>
        <end position="412"/>
    </location>
</feature>
<feature type="transmembrane region" description="Helical" evidence="10">
    <location>
        <begin position="184"/>
        <end position="208"/>
    </location>
</feature>
<evidence type="ECO:0000256" key="3">
    <source>
        <dbReference type="ARBA" id="ARBA00022692"/>
    </source>
</evidence>
<keyword evidence="8" id="KW-0868">Chloride</keyword>
<evidence type="ECO:0000256" key="10">
    <source>
        <dbReference type="SAM" id="Phobius"/>
    </source>
</evidence>
<dbReference type="InterPro" id="IPR001807">
    <property type="entry name" value="ClC"/>
</dbReference>
<keyword evidence="4 10" id="KW-1133">Transmembrane helix</keyword>
<gene>
    <name evidence="11" type="ORF">AWC14_22910</name>
</gene>
<evidence type="ECO:0000256" key="9">
    <source>
        <dbReference type="ARBA" id="ARBA00023303"/>
    </source>
</evidence>
<protein>
    <submittedName>
        <fullName evidence="11">Chloride channel protein</fullName>
    </submittedName>
</protein>
<organism evidence="11 12">
    <name type="scientific">Mycobacterium kyorinense</name>
    <dbReference type="NCBI Taxonomy" id="487514"/>
    <lineage>
        <taxon>Bacteria</taxon>
        <taxon>Bacillati</taxon>
        <taxon>Actinomycetota</taxon>
        <taxon>Actinomycetes</taxon>
        <taxon>Mycobacteriales</taxon>
        <taxon>Mycobacteriaceae</taxon>
        <taxon>Mycobacterium</taxon>
    </lineage>
</organism>
<comment type="caution">
    <text evidence="11">The sequence shown here is derived from an EMBL/GenBank/DDBJ whole genome shotgun (WGS) entry which is preliminary data.</text>
</comment>
<evidence type="ECO:0000256" key="8">
    <source>
        <dbReference type="ARBA" id="ARBA00023214"/>
    </source>
</evidence>
<comment type="subcellular location">
    <subcellularLocation>
        <location evidence="1">Membrane</location>
        <topology evidence="1">Multi-pass membrane protein</topology>
    </subcellularLocation>
</comment>
<keyword evidence="12" id="KW-1185">Reference proteome</keyword>
<keyword evidence="6 10" id="KW-0472">Membrane</keyword>
<dbReference type="SUPFAM" id="SSF81340">
    <property type="entry name" value="Clc chloride channel"/>
    <property type="match status" value="1"/>
</dbReference>
<dbReference type="PRINTS" id="PR00762">
    <property type="entry name" value="CLCHANNEL"/>
</dbReference>
<evidence type="ECO:0000256" key="7">
    <source>
        <dbReference type="ARBA" id="ARBA00023173"/>
    </source>
</evidence>
<sequence>MSMRRERIPVPLIKRRLPSGRGAMLQPNVTGDDDARLSGRFWGVVLATGVAAGLLGDLMMLILFLVEHAAFGVNERGETFQQAVTHASGWHRVTPLLIGGVFGGVAWYLLRRYTRGRTSEVDEVLWTGEGRLSVRRSFGSAVISEIVIGLGASLGRESAPKLLGAVSGNVLSGWTRLTPAQCRLLVACGAGAGLAAVYNVPLGGALFAAEVLIGSVNLPVVLPALACAATATLTSWLYLPSHAVYLNVPHYPYETRLLVWAAVVGPIVGLLAAGYIRVIGWISHHRINGWPAIFTPLAAFSVLALIALAYPQLYGNGKGMAHHAFLGLGSLALLAALSVLKPFVTALCLGSGASGGLFTPVLSTGAVLGGSLGLLWGLVWPGSPVGAYALIGAAATMGAAMQAPLAALVLVLDLTHSGLALVVPMIVATVFATTTTRWVDGYSIYSARLSGAVNAVD</sequence>